<feature type="transmembrane region" description="Helical" evidence="1">
    <location>
        <begin position="103"/>
        <end position="126"/>
    </location>
</feature>
<evidence type="ECO:0000313" key="2">
    <source>
        <dbReference type="EMBL" id="RMZ97833.1"/>
    </source>
</evidence>
<proteinExistence type="predicted"/>
<protein>
    <submittedName>
        <fullName evidence="2">Uncharacterized protein</fullName>
    </submittedName>
</protein>
<name>A0A3M7PFM3_BRAPC</name>
<gene>
    <name evidence="2" type="ORF">BpHYR1_029391</name>
</gene>
<organism evidence="2 3">
    <name type="scientific">Brachionus plicatilis</name>
    <name type="common">Marine rotifer</name>
    <name type="synonym">Brachionus muelleri</name>
    <dbReference type="NCBI Taxonomy" id="10195"/>
    <lineage>
        <taxon>Eukaryota</taxon>
        <taxon>Metazoa</taxon>
        <taxon>Spiralia</taxon>
        <taxon>Gnathifera</taxon>
        <taxon>Rotifera</taxon>
        <taxon>Eurotatoria</taxon>
        <taxon>Monogononta</taxon>
        <taxon>Pseudotrocha</taxon>
        <taxon>Ploima</taxon>
        <taxon>Brachionidae</taxon>
        <taxon>Brachionus</taxon>
    </lineage>
</organism>
<dbReference type="EMBL" id="REGN01011151">
    <property type="protein sequence ID" value="RMZ97833.1"/>
    <property type="molecule type" value="Genomic_DNA"/>
</dbReference>
<accession>A0A3M7PFM3</accession>
<comment type="caution">
    <text evidence="2">The sequence shown here is derived from an EMBL/GenBank/DDBJ whole genome shotgun (WGS) entry which is preliminary data.</text>
</comment>
<reference evidence="2 3" key="1">
    <citation type="journal article" date="2018" name="Sci. Rep.">
        <title>Genomic signatures of local adaptation to the degree of environmental predictability in rotifers.</title>
        <authorList>
            <person name="Franch-Gras L."/>
            <person name="Hahn C."/>
            <person name="Garcia-Roger E.M."/>
            <person name="Carmona M.J."/>
            <person name="Serra M."/>
            <person name="Gomez A."/>
        </authorList>
    </citation>
    <scope>NUCLEOTIDE SEQUENCE [LARGE SCALE GENOMIC DNA]</scope>
    <source>
        <strain evidence="2">HYR1</strain>
    </source>
</reference>
<keyword evidence="1" id="KW-1133">Transmembrane helix</keyword>
<sequence>PDAASFFNLFKAIINSFKQIGSLKLEWSTCQWLVYCEATFSDIHYLRTDNQFSLIYFIEHSIKATSITSFRNFPRMNLIAMDYHWVGIFKFFNTKVTLDKDSLFAFLYLKFFKFLVLVSFGIYLAYSQKNEYLFNIKINR</sequence>
<keyword evidence="1" id="KW-0472">Membrane</keyword>
<keyword evidence="1" id="KW-0812">Transmembrane</keyword>
<evidence type="ECO:0000313" key="3">
    <source>
        <dbReference type="Proteomes" id="UP000276133"/>
    </source>
</evidence>
<keyword evidence="3" id="KW-1185">Reference proteome</keyword>
<feature type="non-terminal residue" evidence="2">
    <location>
        <position position="1"/>
    </location>
</feature>
<evidence type="ECO:0000256" key="1">
    <source>
        <dbReference type="SAM" id="Phobius"/>
    </source>
</evidence>
<dbReference type="AlphaFoldDB" id="A0A3M7PFM3"/>
<dbReference type="Proteomes" id="UP000276133">
    <property type="component" value="Unassembled WGS sequence"/>
</dbReference>